<dbReference type="Proteomes" id="UP000297245">
    <property type="component" value="Unassembled WGS sequence"/>
</dbReference>
<feature type="region of interest" description="Disordered" evidence="1">
    <location>
        <begin position="20"/>
        <end position="41"/>
    </location>
</feature>
<dbReference type="AlphaFoldDB" id="A0A4S8MD24"/>
<reference evidence="2 3" key="1">
    <citation type="journal article" date="2019" name="Nat. Ecol. Evol.">
        <title>Megaphylogeny resolves global patterns of mushroom evolution.</title>
        <authorList>
            <person name="Varga T."/>
            <person name="Krizsan K."/>
            <person name="Foldi C."/>
            <person name="Dima B."/>
            <person name="Sanchez-Garcia M."/>
            <person name="Sanchez-Ramirez S."/>
            <person name="Szollosi G.J."/>
            <person name="Szarkandi J.G."/>
            <person name="Papp V."/>
            <person name="Albert L."/>
            <person name="Andreopoulos W."/>
            <person name="Angelini C."/>
            <person name="Antonin V."/>
            <person name="Barry K.W."/>
            <person name="Bougher N.L."/>
            <person name="Buchanan P."/>
            <person name="Buyck B."/>
            <person name="Bense V."/>
            <person name="Catcheside P."/>
            <person name="Chovatia M."/>
            <person name="Cooper J."/>
            <person name="Damon W."/>
            <person name="Desjardin D."/>
            <person name="Finy P."/>
            <person name="Geml J."/>
            <person name="Haridas S."/>
            <person name="Hughes K."/>
            <person name="Justo A."/>
            <person name="Karasinski D."/>
            <person name="Kautmanova I."/>
            <person name="Kiss B."/>
            <person name="Kocsube S."/>
            <person name="Kotiranta H."/>
            <person name="LaButti K.M."/>
            <person name="Lechner B.E."/>
            <person name="Liimatainen K."/>
            <person name="Lipzen A."/>
            <person name="Lukacs Z."/>
            <person name="Mihaltcheva S."/>
            <person name="Morgado L.N."/>
            <person name="Niskanen T."/>
            <person name="Noordeloos M.E."/>
            <person name="Ohm R.A."/>
            <person name="Ortiz-Santana B."/>
            <person name="Ovrebo C."/>
            <person name="Racz N."/>
            <person name="Riley R."/>
            <person name="Savchenko A."/>
            <person name="Shiryaev A."/>
            <person name="Soop K."/>
            <person name="Spirin V."/>
            <person name="Szebenyi C."/>
            <person name="Tomsovsky M."/>
            <person name="Tulloss R.E."/>
            <person name="Uehling J."/>
            <person name="Grigoriev I.V."/>
            <person name="Vagvolgyi C."/>
            <person name="Papp T."/>
            <person name="Martin F.M."/>
            <person name="Miettinen O."/>
            <person name="Hibbett D.S."/>
            <person name="Nagy L.G."/>
        </authorList>
    </citation>
    <scope>NUCLEOTIDE SEQUENCE [LARGE SCALE GENOMIC DNA]</scope>
    <source>
        <strain evidence="2 3">CBS 962.96</strain>
    </source>
</reference>
<proteinExistence type="predicted"/>
<evidence type="ECO:0000313" key="3">
    <source>
        <dbReference type="Proteomes" id="UP000297245"/>
    </source>
</evidence>
<gene>
    <name evidence="2" type="ORF">K435DRAFT_461388</name>
</gene>
<evidence type="ECO:0000256" key="1">
    <source>
        <dbReference type="SAM" id="MobiDB-lite"/>
    </source>
</evidence>
<accession>A0A4S8MD24</accession>
<sequence>MRCPYIMIVVFSRPNLPLRPNPHRRLLQNQRPRPPNLHPRLPLSLPPRHQLSLPLVLAPLNLLLVQGPRNQRPRSASLYLVFVHLKSPFLLSDRMGKQHVARHFAVLTVSLKLSSNTCRNSQPYETRIKLTGFLGRRYSSLQAEAEPAAASAKVDAAIAEEPEAEAAAEAAATEAAAEA</sequence>
<evidence type="ECO:0000313" key="2">
    <source>
        <dbReference type="EMBL" id="THV00261.1"/>
    </source>
</evidence>
<organism evidence="2 3">
    <name type="scientific">Dendrothele bispora (strain CBS 962.96)</name>
    <dbReference type="NCBI Taxonomy" id="1314807"/>
    <lineage>
        <taxon>Eukaryota</taxon>
        <taxon>Fungi</taxon>
        <taxon>Dikarya</taxon>
        <taxon>Basidiomycota</taxon>
        <taxon>Agaricomycotina</taxon>
        <taxon>Agaricomycetes</taxon>
        <taxon>Agaricomycetidae</taxon>
        <taxon>Agaricales</taxon>
        <taxon>Agaricales incertae sedis</taxon>
        <taxon>Dendrothele</taxon>
    </lineage>
</organism>
<name>A0A4S8MD24_DENBC</name>
<dbReference type="EMBL" id="ML179106">
    <property type="protein sequence ID" value="THV00261.1"/>
    <property type="molecule type" value="Genomic_DNA"/>
</dbReference>
<keyword evidence="3" id="KW-1185">Reference proteome</keyword>
<protein>
    <submittedName>
        <fullName evidence="2">Uncharacterized protein</fullName>
    </submittedName>
</protein>